<gene>
    <name evidence="3" type="ORF">D3226_10445</name>
</gene>
<feature type="region of interest" description="Disordered" evidence="1">
    <location>
        <begin position="67"/>
        <end position="92"/>
    </location>
</feature>
<organism evidence="3 4">
    <name type="scientific">Leucobacter chromiireducens subsp. chromiireducens</name>
    <dbReference type="NCBI Taxonomy" id="660067"/>
    <lineage>
        <taxon>Bacteria</taxon>
        <taxon>Bacillati</taxon>
        <taxon>Actinomycetota</taxon>
        <taxon>Actinomycetes</taxon>
        <taxon>Micrococcales</taxon>
        <taxon>Microbacteriaceae</taxon>
        <taxon>Leucobacter</taxon>
    </lineage>
</organism>
<keyword evidence="2" id="KW-0812">Transmembrane</keyword>
<keyword evidence="4" id="KW-1185">Reference proteome</keyword>
<comment type="caution">
    <text evidence="3">The sequence shown here is derived from an EMBL/GenBank/DDBJ whole genome shotgun (WGS) entry which is preliminary data.</text>
</comment>
<evidence type="ECO:0000256" key="2">
    <source>
        <dbReference type="SAM" id="Phobius"/>
    </source>
</evidence>
<evidence type="ECO:0000313" key="3">
    <source>
        <dbReference type="EMBL" id="MBL3690376.1"/>
    </source>
</evidence>
<keyword evidence="2" id="KW-0472">Membrane</keyword>
<dbReference type="Proteomes" id="UP001646141">
    <property type="component" value="Unassembled WGS sequence"/>
</dbReference>
<sequence>MWTLLSAAFIGWVVSLALEAPWVPWFTVALWGTIGIGLVVRTVRGATRTQEPLDAFREVNQTLLGQTHTPLLDDPNQKSAEIGSPFPESDRD</sequence>
<reference evidence="3 4" key="1">
    <citation type="submission" date="2018-09" db="EMBL/GenBank/DDBJ databases">
        <title>Comparative genomics of Leucobacter spp.</title>
        <authorList>
            <person name="Reis A.C."/>
            <person name="Kolvenbach B.A."/>
            <person name="Corvini P.F.X."/>
            <person name="Nunes O.C."/>
        </authorList>
    </citation>
    <scope>NUCLEOTIDE SEQUENCE [LARGE SCALE GENOMIC DNA]</scope>
    <source>
        <strain evidence="3 4">L-1</strain>
    </source>
</reference>
<dbReference type="EMBL" id="QYAD01000003">
    <property type="protein sequence ID" value="MBL3690376.1"/>
    <property type="molecule type" value="Genomic_DNA"/>
</dbReference>
<evidence type="ECO:0000256" key="1">
    <source>
        <dbReference type="SAM" id="MobiDB-lite"/>
    </source>
</evidence>
<keyword evidence="2" id="KW-1133">Transmembrane helix</keyword>
<proteinExistence type="predicted"/>
<protein>
    <submittedName>
        <fullName evidence="3">Uncharacterized protein</fullName>
    </submittedName>
</protein>
<evidence type="ECO:0000313" key="4">
    <source>
        <dbReference type="Proteomes" id="UP001646141"/>
    </source>
</evidence>
<feature type="transmembrane region" description="Helical" evidence="2">
    <location>
        <begin position="27"/>
        <end position="43"/>
    </location>
</feature>
<name>A0ABS1SQC1_9MICO</name>
<accession>A0ABS1SQC1</accession>